<evidence type="ECO:0000313" key="1">
    <source>
        <dbReference type="EMBL" id="PNX74291.1"/>
    </source>
</evidence>
<dbReference type="EMBL" id="ASHM01027296">
    <property type="protein sequence ID" value="PNX74291.1"/>
    <property type="molecule type" value="Genomic_DNA"/>
</dbReference>
<reference evidence="1 2" key="2">
    <citation type="journal article" date="2017" name="Front. Plant Sci.">
        <title>Gene Classification and Mining of Molecular Markers Useful in Red Clover (Trifolium pratense) Breeding.</title>
        <authorList>
            <person name="Istvanek J."/>
            <person name="Dluhosova J."/>
            <person name="Dluhos P."/>
            <person name="Patkova L."/>
            <person name="Nedelnik J."/>
            <person name="Repkova J."/>
        </authorList>
    </citation>
    <scope>NUCLEOTIDE SEQUENCE [LARGE SCALE GENOMIC DNA]</scope>
    <source>
        <strain evidence="2">cv. Tatra</strain>
        <tissue evidence="1">Young leaves</tissue>
    </source>
</reference>
<comment type="caution">
    <text evidence="1">The sequence shown here is derived from an EMBL/GenBank/DDBJ whole genome shotgun (WGS) entry which is preliminary data.</text>
</comment>
<dbReference type="Proteomes" id="UP000236291">
    <property type="component" value="Unassembled WGS sequence"/>
</dbReference>
<protein>
    <submittedName>
        <fullName evidence="1">Uncharacterized protein</fullName>
    </submittedName>
</protein>
<sequence>MLSTRAAPGRQLPRLGVSRQNLPKKHDFLISCDRDFKAYSTQALVGSMVIDAKLGRDDRGSIHHNCNRKGLKPIEAKTDH</sequence>
<organism evidence="1 2">
    <name type="scientific">Trifolium pratense</name>
    <name type="common">Red clover</name>
    <dbReference type="NCBI Taxonomy" id="57577"/>
    <lineage>
        <taxon>Eukaryota</taxon>
        <taxon>Viridiplantae</taxon>
        <taxon>Streptophyta</taxon>
        <taxon>Embryophyta</taxon>
        <taxon>Tracheophyta</taxon>
        <taxon>Spermatophyta</taxon>
        <taxon>Magnoliopsida</taxon>
        <taxon>eudicotyledons</taxon>
        <taxon>Gunneridae</taxon>
        <taxon>Pentapetalae</taxon>
        <taxon>rosids</taxon>
        <taxon>fabids</taxon>
        <taxon>Fabales</taxon>
        <taxon>Fabaceae</taxon>
        <taxon>Papilionoideae</taxon>
        <taxon>50 kb inversion clade</taxon>
        <taxon>NPAAA clade</taxon>
        <taxon>Hologalegina</taxon>
        <taxon>IRL clade</taxon>
        <taxon>Trifolieae</taxon>
        <taxon>Trifolium</taxon>
    </lineage>
</organism>
<reference evidence="1 2" key="1">
    <citation type="journal article" date="2014" name="Am. J. Bot.">
        <title>Genome assembly and annotation for red clover (Trifolium pratense; Fabaceae).</title>
        <authorList>
            <person name="Istvanek J."/>
            <person name="Jaros M."/>
            <person name="Krenek A."/>
            <person name="Repkova J."/>
        </authorList>
    </citation>
    <scope>NUCLEOTIDE SEQUENCE [LARGE SCALE GENOMIC DNA]</scope>
    <source>
        <strain evidence="2">cv. Tatra</strain>
        <tissue evidence="1">Young leaves</tissue>
    </source>
</reference>
<gene>
    <name evidence="1" type="ORF">L195_g030207</name>
</gene>
<proteinExistence type="predicted"/>
<name>A0A2K3L6X7_TRIPR</name>
<accession>A0A2K3L6X7</accession>
<dbReference type="AlphaFoldDB" id="A0A2K3L6X7"/>
<evidence type="ECO:0000313" key="2">
    <source>
        <dbReference type="Proteomes" id="UP000236291"/>
    </source>
</evidence>